<accession>M2UPG8</accession>
<name>M2UPG8_COCH5</name>
<dbReference type="eggNOG" id="ENOG502RXGX">
    <property type="taxonomic scope" value="Eukaryota"/>
</dbReference>
<evidence type="ECO:0000256" key="2">
    <source>
        <dbReference type="SAM" id="MobiDB-lite"/>
    </source>
</evidence>
<dbReference type="HOGENOM" id="CLU_052530_0_1_1"/>
<dbReference type="Pfam" id="PF03807">
    <property type="entry name" value="F420_oxidored"/>
    <property type="match status" value="1"/>
</dbReference>
<dbReference type="SUPFAM" id="SSF51735">
    <property type="entry name" value="NAD(P)-binding Rossmann-fold domains"/>
    <property type="match status" value="1"/>
</dbReference>
<comment type="similarity">
    <text evidence="1">Belongs to the HIBADH-related family. NP60 subfamily.</text>
</comment>
<dbReference type="Proteomes" id="UP000016936">
    <property type="component" value="Unassembled WGS sequence"/>
</dbReference>
<dbReference type="InterPro" id="IPR013328">
    <property type="entry name" value="6PGD_dom2"/>
</dbReference>
<dbReference type="Pfam" id="PF09130">
    <property type="entry name" value="DUF1932"/>
    <property type="match status" value="1"/>
</dbReference>
<dbReference type="SUPFAM" id="SSF48179">
    <property type="entry name" value="6-phosphogluconate dehydrogenase C-terminal domain-like"/>
    <property type="match status" value="1"/>
</dbReference>
<dbReference type="GO" id="GO:0140673">
    <property type="term" value="P:transcription elongation-coupled chromatin remodeling"/>
    <property type="evidence" value="ECO:0007669"/>
    <property type="project" value="TreeGrafter"/>
</dbReference>
<dbReference type="InterPro" id="IPR051265">
    <property type="entry name" value="HIBADH-related_NP60_sf"/>
</dbReference>
<dbReference type="GO" id="GO:0000785">
    <property type="term" value="C:chromatin"/>
    <property type="evidence" value="ECO:0007669"/>
    <property type="project" value="TreeGrafter"/>
</dbReference>
<evidence type="ECO:0000259" key="3">
    <source>
        <dbReference type="Pfam" id="PF03807"/>
    </source>
</evidence>
<dbReference type="Gene3D" id="3.40.50.720">
    <property type="entry name" value="NAD(P)-binding Rossmann-like Domain"/>
    <property type="match status" value="1"/>
</dbReference>
<organism evidence="5 6">
    <name type="scientific">Cochliobolus heterostrophus (strain C5 / ATCC 48332 / race O)</name>
    <name type="common">Southern corn leaf blight fungus</name>
    <name type="synonym">Bipolaris maydis</name>
    <dbReference type="NCBI Taxonomy" id="701091"/>
    <lineage>
        <taxon>Eukaryota</taxon>
        <taxon>Fungi</taxon>
        <taxon>Dikarya</taxon>
        <taxon>Ascomycota</taxon>
        <taxon>Pezizomycotina</taxon>
        <taxon>Dothideomycetes</taxon>
        <taxon>Pleosporomycetidae</taxon>
        <taxon>Pleosporales</taxon>
        <taxon>Pleosporineae</taxon>
        <taxon>Pleosporaceae</taxon>
        <taxon>Bipolaris</taxon>
    </lineage>
</organism>
<dbReference type="InterPro" id="IPR028939">
    <property type="entry name" value="P5C_Rdtase_cat_N"/>
</dbReference>
<feature type="domain" description="Phosphogluconate dehydrogenase NAD-binding putative C-terminal" evidence="4">
    <location>
        <begin position="235"/>
        <end position="305"/>
    </location>
</feature>
<feature type="region of interest" description="Disordered" evidence="2">
    <location>
        <begin position="148"/>
        <end position="188"/>
    </location>
</feature>
<keyword evidence="6" id="KW-1185">Reference proteome</keyword>
<gene>
    <name evidence="5" type="ORF">COCHEDRAFT_1022030</name>
</gene>
<proteinExistence type="inferred from homology"/>
<reference evidence="6" key="2">
    <citation type="journal article" date="2013" name="PLoS Genet.">
        <title>Comparative genome structure, secondary metabolite, and effector coding capacity across Cochliobolus pathogens.</title>
        <authorList>
            <person name="Condon B.J."/>
            <person name="Leng Y."/>
            <person name="Wu D."/>
            <person name="Bushley K.E."/>
            <person name="Ohm R.A."/>
            <person name="Otillar R."/>
            <person name="Martin J."/>
            <person name="Schackwitz W."/>
            <person name="Grimwood J."/>
            <person name="MohdZainudin N."/>
            <person name="Xue C."/>
            <person name="Wang R."/>
            <person name="Manning V.A."/>
            <person name="Dhillon B."/>
            <person name="Tu Z.J."/>
            <person name="Steffenson B.J."/>
            <person name="Salamov A."/>
            <person name="Sun H."/>
            <person name="Lowry S."/>
            <person name="LaButti K."/>
            <person name="Han J."/>
            <person name="Copeland A."/>
            <person name="Lindquist E."/>
            <person name="Barry K."/>
            <person name="Schmutz J."/>
            <person name="Baker S.E."/>
            <person name="Ciuffetti L.M."/>
            <person name="Grigoriev I.V."/>
            <person name="Zhong S."/>
            <person name="Turgeon B.G."/>
        </authorList>
    </citation>
    <scope>NUCLEOTIDE SEQUENCE [LARGE SCALE GENOMIC DNA]</scope>
    <source>
        <strain evidence="6">C5 / ATCC 48332 / race O</strain>
    </source>
</reference>
<sequence length="337" mass="36160">MATPHATIAIISIGQMGLGIASLLKSHNYAITTNISGRSSATKDRAESIGIQLIDTDEELVASADYVLSIVPPRDAIATAERVIAALEKQQQQQQQQKSTEKPASSEQAKRMLYYLDLNAISPDTVRKIGGMFEERVKEEVRFVDGGIIGSPPIAPSASPDSSKEAKGSDSPGSDWTRPGVPLSGPHELPSAHLASVLNVQHVANTIGTASGLKCCFAALTKGFTALSLQSFTTASSLGVLPQLKDYMDQYNPHARLKAERGIVGCTHKAYRWVEEMRQIGECFAGDGGWQQASVFREIAGLFQELADVVEKKGREGMEHVDGVVGILGNDLQSTKQ</sequence>
<evidence type="ECO:0000256" key="1">
    <source>
        <dbReference type="ARBA" id="ARBA00007598"/>
    </source>
</evidence>
<feature type="compositionally biased region" description="Low complexity" evidence="2">
    <location>
        <begin position="148"/>
        <end position="161"/>
    </location>
</feature>
<reference evidence="5 6" key="1">
    <citation type="journal article" date="2012" name="PLoS Pathog.">
        <title>Diverse lifestyles and strategies of plant pathogenesis encoded in the genomes of eighteen Dothideomycetes fungi.</title>
        <authorList>
            <person name="Ohm R.A."/>
            <person name="Feau N."/>
            <person name="Henrissat B."/>
            <person name="Schoch C.L."/>
            <person name="Horwitz B.A."/>
            <person name="Barry K.W."/>
            <person name="Condon B.J."/>
            <person name="Copeland A.C."/>
            <person name="Dhillon B."/>
            <person name="Glaser F."/>
            <person name="Hesse C.N."/>
            <person name="Kosti I."/>
            <person name="LaButti K."/>
            <person name="Lindquist E.A."/>
            <person name="Lucas S."/>
            <person name="Salamov A.A."/>
            <person name="Bradshaw R.E."/>
            <person name="Ciuffetti L."/>
            <person name="Hamelin R.C."/>
            <person name="Kema G.H.J."/>
            <person name="Lawrence C."/>
            <person name="Scott J.A."/>
            <person name="Spatafora J.W."/>
            <person name="Turgeon B.G."/>
            <person name="de Wit P.J.G.M."/>
            <person name="Zhong S."/>
            <person name="Goodwin S.B."/>
            <person name="Grigoriev I.V."/>
        </authorList>
    </citation>
    <scope>NUCLEOTIDE SEQUENCE [LARGE SCALE GENOMIC DNA]</scope>
    <source>
        <strain evidence="6">C5 / ATCC 48332 / race O</strain>
    </source>
</reference>
<dbReference type="PANTHER" id="PTHR43580">
    <property type="entry name" value="OXIDOREDUCTASE GLYR1-RELATED"/>
    <property type="match status" value="1"/>
</dbReference>
<dbReference type="InterPro" id="IPR008927">
    <property type="entry name" value="6-PGluconate_DH-like_C_sf"/>
</dbReference>
<dbReference type="EMBL" id="KB445578">
    <property type="protein sequence ID" value="EMD89807.1"/>
    <property type="molecule type" value="Genomic_DNA"/>
</dbReference>
<dbReference type="AlphaFoldDB" id="M2UPG8"/>
<dbReference type="STRING" id="701091.M2UPG8"/>
<dbReference type="GO" id="GO:0003677">
    <property type="term" value="F:DNA binding"/>
    <property type="evidence" value="ECO:0007669"/>
    <property type="project" value="TreeGrafter"/>
</dbReference>
<dbReference type="PANTHER" id="PTHR43580:SF2">
    <property type="entry name" value="CYTOKINE-LIKE NUCLEAR FACTOR N-PAC"/>
    <property type="match status" value="1"/>
</dbReference>
<dbReference type="Gene3D" id="1.10.1040.10">
    <property type="entry name" value="N-(1-d-carboxylethyl)-l-norvaline Dehydrogenase, domain 2"/>
    <property type="match status" value="1"/>
</dbReference>
<evidence type="ECO:0000313" key="5">
    <source>
        <dbReference type="EMBL" id="EMD89807.1"/>
    </source>
</evidence>
<evidence type="ECO:0000259" key="4">
    <source>
        <dbReference type="Pfam" id="PF09130"/>
    </source>
</evidence>
<dbReference type="GO" id="GO:0031491">
    <property type="term" value="F:nucleosome binding"/>
    <property type="evidence" value="ECO:0007669"/>
    <property type="project" value="TreeGrafter"/>
</dbReference>
<protein>
    <recommendedName>
        <fullName evidence="7">Phosphogluconate dehydrogenase NAD-binding putative C-terminal domain-containing protein</fullName>
    </recommendedName>
</protein>
<dbReference type="InterPro" id="IPR036291">
    <property type="entry name" value="NAD(P)-bd_dom_sf"/>
</dbReference>
<evidence type="ECO:0008006" key="7">
    <source>
        <dbReference type="Google" id="ProtNLM"/>
    </source>
</evidence>
<evidence type="ECO:0000313" key="6">
    <source>
        <dbReference type="Proteomes" id="UP000016936"/>
    </source>
</evidence>
<dbReference type="InterPro" id="IPR015814">
    <property type="entry name" value="Pgluconate_DH_NAD-bd_C"/>
</dbReference>
<dbReference type="OMA" id="YAGINKG"/>
<feature type="domain" description="Pyrroline-5-carboxylate reductase catalytic N-terminal" evidence="3">
    <location>
        <begin position="7"/>
        <end position="87"/>
    </location>
</feature>
<dbReference type="OrthoDB" id="9988102at2759"/>